<dbReference type="FunFam" id="3.40.50.10190:FF:000006">
    <property type="entry name" value="Breast cancer type 1 susceptibility protein homolog"/>
    <property type="match status" value="1"/>
</dbReference>
<dbReference type="AlphaFoldDB" id="A0AAN7LZ89"/>
<dbReference type="InterPro" id="IPR013083">
    <property type="entry name" value="Znf_RING/FYVE/PHD"/>
</dbReference>
<comment type="caution">
    <text evidence="14">The sequence shown here is derived from an EMBL/GenBank/DDBJ whole genome shotgun (WGS) entry which is preliminary data.</text>
</comment>
<dbReference type="GO" id="GO:0005634">
    <property type="term" value="C:nucleus"/>
    <property type="evidence" value="ECO:0007669"/>
    <property type="project" value="UniProtKB-SubCell"/>
</dbReference>
<dbReference type="GO" id="GO:0004842">
    <property type="term" value="F:ubiquitin-protein transferase activity"/>
    <property type="evidence" value="ECO:0007669"/>
    <property type="project" value="TreeGrafter"/>
</dbReference>
<dbReference type="PANTHER" id="PTHR13763">
    <property type="entry name" value="BREAST CANCER TYPE 1 SUSCEPTIBILITY PROTEIN BRCA1"/>
    <property type="match status" value="1"/>
</dbReference>
<protein>
    <submittedName>
        <fullName evidence="14">Uncharacterized protein</fullName>
    </submittedName>
</protein>
<dbReference type="InterPro" id="IPR034732">
    <property type="entry name" value="EPHD"/>
</dbReference>
<dbReference type="InterPro" id="IPR017907">
    <property type="entry name" value="Znf_RING_CS"/>
</dbReference>
<dbReference type="SMART" id="SM00292">
    <property type="entry name" value="BRCT"/>
    <property type="match status" value="2"/>
</dbReference>
<dbReference type="GO" id="GO:0000724">
    <property type="term" value="P:double-strand break repair via homologous recombination"/>
    <property type="evidence" value="ECO:0007669"/>
    <property type="project" value="TreeGrafter"/>
</dbReference>
<accession>A0AAN7LZ89</accession>
<evidence type="ECO:0000256" key="2">
    <source>
        <dbReference type="ARBA" id="ARBA00022723"/>
    </source>
</evidence>
<reference evidence="14 15" key="1">
    <citation type="journal article" date="2023" name="Hortic Res">
        <title>Pangenome of water caltrop reveals structural variations and asymmetric subgenome divergence after allopolyploidization.</title>
        <authorList>
            <person name="Zhang X."/>
            <person name="Chen Y."/>
            <person name="Wang L."/>
            <person name="Yuan Y."/>
            <person name="Fang M."/>
            <person name="Shi L."/>
            <person name="Lu R."/>
            <person name="Comes H.P."/>
            <person name="Ma Y."/>
            <person name="Chen Y."/>
            <person name="Huang G."/>
            <person name="Zhou Y."/>
            <person name="Zheng Z."/>
            <person name="Qiu Y."/>
        </authorList>
    </citation>
    <scope>NUCLEOTIDE SEQUENCE [LARGE SCALE GENOMIC DNA]</scope>
    <source>
        <strain evidence="14">F231</strain>
    </source>
</reference>
<dbReference type="PROSITE" id="PS00518">
    <property type="entry name" value="ZF_RING_1"/>
    <property type="match status" value="1"/>
</dbReference>
<dbReference type="CDD" id="cd17734">
    <property type="entry name" value="BRCT_Bard1_rpt1"/>
    <property type="match status" value="1"/>
</dbReference>
<feature type="compositionally biased region" description="Low complexity" evidence="10">
    <location>
        <begin position="184"/>
        <end position="195"/>
    </location>
</feature>
<evidence type="ECO:0000256" key="9">
    <source>
        <dbReference type="PROSITE-ProRule" id="PRU00175"/>
    </source>
</evidence>
<proteinExistence type="predicted"/>
<dbReference type="Pfam" id="PF13771">
    <property type="entry name" value="zf-HC5HC2H"/>
    <property type="match status" value="1"/>
</dbReference>
<dbReference type="EMBL" id="JAXQNO010000007">
    <property type="protein sequence ID" value="KAK4795279.1"/>
    <property type="molecule type" value="Genomic_DNA"/>
</dbReference>
<evidence type="ECO:0000259" key="11">
    <source>
        <dbReference type="PROSITE" id="PS50089"/>
    </source>
</evidence>
<keyword evidence="6" id="KW-0862">Zinc</keyword>
<dbReference type="PROSITE" id="PS51805">
    <property type="entry name" value="EPHD"/>
    <property type="match status" value="1"/>
</dbReference>
<evidence type="ECO:0000256" key="7">
    <source>
        <dbReference type="ARBA" id="ARBA00023204"/>
    </source>
</evidence>
<feature type="domain" description="PHD-type" evidence="13">
    <location>
        <begin position="296"/>
        <end position="416"/>
    </location>
</feature>
<evidence type="ECO:0000259" key="13">
    <source>
        <dbReference type="PROSITE" id="PS51805"/>
    </source>
</evidence>
<dbReference type="Pfam" id="PF16589">
    <property type="entry name" value="BRCT_2"/>
    <property type="match status" value="1"/>
</dbReference>
<feature type="domain" description="BRCT" evidence="12">
    <location>
        <begin position="460"/>
        <end position="545"/>
    </location>
</feature>
<evidence type="ECO:0000256" key="4">
    <source>
        <dbReference type="ARBA" id="ARBA00022763"/>
    </source>
</evidence>
<dbReference type="GO" id="GO:0045944">
    <property type="term" value="P:positive regulation of transcription by RNA polymerase II"/>
    <property type="evidence" value="ECO:0007669"/>
    <property type="project" value="TreeGrafter"/>
</dbReference>
<dbReference type="InterPro" id="IPR001841">
    <property type="entry name" value="Znf_RING"/>
</dbReference>
<keyword evidence="2" id="KW-0479">Metal-binding</keyword>
<dbReference type="Pfam" id="PF13445">
    <property type="entry name" value="zf-RING_UBOX"/>
    <property type="match status" value="1"/>
</dbReference>
<dbReference type="PROSITE" id="PS50089">
    <property type="entry name" value="ZF_RING_2"/>
    <property type="match status" value="1"/>
</dbReference>
<dbReference type="SUPFAM" id="SSF52113">
    <property type="entry name" value="BRCT domain"/>
    <property type="match status" value="2"/>
</dbReference>
<keyword evidence="8" id="KW-0539">Nucleus</keyword>
<evidence type="ECO:0000256" key="6">
    <source>
        <dbReference type="ARBA" id="ARBA00022833"/>
    </source>
</evidence>
<dbReference type="InterPro" id="IPR036420">
    <property type="entry name" value="BRCT_dom_sf"/>
</dbReference>
<dbReference type="PANTHER" id="PTHR13763:SF9">
    <property type="entry name" value="BRCA1-ASSOCIATED RING DOMAIN PROTEIN 1"/>
    <property type="match status" value="1"/>
</dbReference>
<evidence type="ECO:0000256" key="5">
    <source>
        <dbReference type="ARBA" id="ARBA00022771"/>
    </source>
</evidence>
<evidence type="ECO:0000256" key="3">
    <source>
        <dbReference type="ARBA" id="ARBA00022737"/>
    </source>
</evidence>
<name>A0AAN7LZ89_TRANT</name>
<dbReference type="SMART" id="SM00184">
    <property type="entry name" value="RING"/>
    <property type="match status" value="1"/>
</dbReference>
<dbReference type="Pfam" id="PF00533">
    <property type="entry name" value="BRCT"/>
    <property type="match status" value="1"/>
</dbReference>
<keyword evidence="4" id="KW-0227">DNA damage</keyword>
<dbReference type="PROSITE" id="PS50172">
    <property type="entry name" value="BRCT"/>
    <property type="match status" value="2"/>
</dbReference>
<feature type="region of interest" description="Disordered" evidence="10">
    <location>
        <begin position="423"/>
        <end position="445"/>
    </location>
</feature>
<dbReference type="Gene3D" id="3.30.40.10">
    <property type="entry name" value="Zinc/RING finger domain, C3HC4 (zinc finger)"/>
    <property type="match status" value="2"/>
</dbReference>
<gene>
    <name evidence="14" type="ORF">SAY86_013273</name>
</gene>
<keyword evidence="7" id="KW-0234">DNA repair</keyword>
<keyword evidence="15" id="KW-1185">Reference proteome</keyword>
<feature type="domain" description="BRCT" evidence="12">
    <location>
        <begin position="566"/>
        <end position="682"/>
    </location>
</feature>
<comment type="subcellular location">
    <subcellularLocation>
        <location evidence="1">Nucleus</location>
    </subcellularLocation>
</comment>
<dbReference type="InterPro" id="IPR027370">
    <property type="entry name" value="Znf-RING_euk"/>
</dbReference>
<evidence type="ECO:0000313" key="15">
    <source>
        <dbReference type="Proteomes" id="UP001346149"/>
    </source>
</evidence>
<dbReference type="Gene3D" id="3.40.50.10190">
    <property type="entry name" value="BRCT domain"/>
    <property type="match status" value="2"/>
</dbReference>
<keyword evidence="3" id="KW-0677">Repeat</keyword>
<evidence type="ECO:0000313" key="14">
    <source>
        <dbReference type="EMBL" id="KAK4795279.1"/>
    </source>
</evidence>
<evidence type="ECO:0000256" key="1">
    <source>
        <dbReference type="ARBA" id="ARBA00004123"/>
    </source>
</evidence>
<evidence type="ECO:0000256" key="10">
    <source>
        <dbReference type="SAM" id="MobiDB-lite"/>
    </source>
</evidence>
<feature type="compositionally biased region" description="Polar residues" evidence="10">
    <location>
        <begin position="433"/>
        <end position="444"/>
    </location>
</feature>
<evidence type="ECO:0000259" key="12">
    <source>
        <dbReference type="PROSITE" id="PS50172"/>
    </source>
</evidence>
<evidence type="ECO:0000256" key="8">
    <source>
        <dbReference type="ARBA" id="ARBA00023242"/>
    </source>
</evidence>
<dbReference type="SUPFAM" id="SSF57850">
    <property type="entry name" value="RING/U-box"/>
    <property type="match status" value="1"/>
</dbReference>
<organism evidence="14 15">
    <name type="scientific">Trapa natans</name>
    <name type="common">Water chestnut</name>
    <dbReference type="NCBI Taxonomy" id="22666"/>
    <lineage>
        <taxon>Eukaryota</taxon>
        <taxon>Viridiplantae</taxon>
        <taxon>Streptophyta</taxon>
        <taxon>Embryophyta</taxon>
        <taxon>Tracheophyta</taxon>
        <taxon>Spermatophyta</taxon>
        <taxon>Magnoliopsida</taxon>
        <taxon>eudicotyledons</taxon>
        <taxon>Gunneridae</taxon>
        <taxon>Pentapetalae</taxon>
        <taxon>rosids</taxon>
        <taxon>malvids</taxon>
        <taxon>Myrtales</taxon>
        <taxon>Lythraceae</taxon>
        <taxon>Trapa</taxon>
    </lineage>
</organism>
<feature type="region of interest" description="Disordered" evidence="10">
    <location>
        <begin position="180"/>
        <end position="240"/>
    </location>
</feature>
<dbReference type="GO" id="GO:0008270">
    <property type="term" value="F:zinc ion binding"/>
    <property type="evidence" value="ECO:0007669"/>
    <property type="project" value="UniProtKB-KW"/>
</dbReference>
<dbReference type="InterPro" id="IPR001357">
    <property type="entry name" value="BRCT_dom"/>
</dbReference>
<dbReference type="InterPro" id="IPR031099">
    <property type="entry name" value="BRCA1-associated"/>
</dbReference>
<feature type="domain" description="RING-type" evidence="11">
    <location>
        <begin position="33"/>
        <end position="71"/>
    </location>
</feature>
<dbReference type="Proteomes" id="UP001346149">
    <property type="component" value="Unassembled WGS sequence"/>
</dbReference>
<keyword evidence="5 9" id="KW-0863">Zinc-finger</keyword>
<sequence length="685" mass="74761">MEGSSASSTQCQRGVALNPWVLHFHKLGLELKCPLCLNFFDQPVLLPCDHIVCKSCLPDPDHFPIPCPLCQELCSLCGLRPAAFVESIVTIYQRMATTFHSSRSWKPPSGVTKVVDGCLIANNGGIAKGSATIAQNGHKEGKQLACCGGPPVSGDFRNSRSNLRSEDMPDKRTADIDMNQHENSSLGSPPSGSQGLDDDISDQVSGETPVKECVRRLSGPALKNRSRNGRDDNSVLNTEGCLRDAKRQKKLDSSSYELKADAGINEYDGSKTGLEVESQSSPLLSAVDAKKTSNNSFVCAFCSSSATTEAYGEMMHFVDGNPVESDRATGQNVVHVHRKCIEWAPQAYFVGDTVRNLEKELARGAKLKCGRCGLKGAALGCYVKSCHMTYHAPCAIEISACRWDCNNFLMLCPCHVSMKFPNEKSKQRRSKPMPSQSQKTSDSGFSGFWEDSHNKAKTWFLCGSSLLSQDRPLLERFAAMTGASVSKYWSPEVTHVVAAIDEDGACTRTFKVLMAILHGRWVLNINWIRACMEAMAPVDEESYEVLLDNHGSSNGPRLGRLRTLNNNPKLFNGLKFYLAGDFGPAFTRDLRNLVTAGGGEVLKSKESLKGVSGNTEVSAGLIVFNPEPPEGVQLGEEVSIYWQKINEAEELAASSGSKVISYMWILESIASCELQPLVDISNHFC</sequence>